<dbReference type="InterPro" id="IPR050408">
    <property type="entry name" value="HGPRT"/>
</dbReference>
<dbReference type="PANTHER" id="PTHR43340">
    <property type="entry name" value="HYPOXANTHINE-GUANINE PHOSPHORIBOSYLTRANSFERASE"/>
    <property type="match status" value="1"/>
</dbReference>
<evidence type="ECO:0000256" key="1">
    <source>
        <dbReference type="ARBA" id="ARBA00001946"/>
    </source>
</evidence>
<evidence type="ECO:0000256" key="5">
    <source>
        <dbReference type="ARBA" id="ARBA00011895"/>
    </source>
</evidence>
<reference evidence="17 18" key="1">
    <citation type="submission" date="2020-05" db="EMBL/GenBank/DDBJ databases">
        <authorList>
            <person name="Whitworth D."/>
        </authorList>
    </citation>
    <scope>NUCLEOTIDE SEQUENCE [LARGE SCALE GENOMIC DNA]</scope>
    <source>
        <strain evidence="17 18">AB043B</strain>
    </source>
</reference>
<dbReference type="GO" id="GO:0032263">
    <property type="term" value="P:GMP salvage"/>
    <property type="evidence" value="ECO:0007669"/>
    <property type="project" value="TreeGrafter"/>
</dbReference>
<accession>A0A3A8ICX7</accession>
<keyword evidence="11 15" id="KW-0547">Nucleotide-binding</keyword>
<gene>
    <name evidence="17" type="primary">hpt</name>
    <name evidence="17" type="ORF">HMI49_13150</name>
</gene>
<comment type="similarity">
    <text evidence="4 15">Belongs to the purine/pyrimidine phosphoribosyltransferase family.</text>
</comment>
<comment type="subcellular location">
    <subcellularLocation>
        <location evidence="2 15">Cytoplasm</location>
    </subcellularLocation>
</comment>
<keyword evidence="9 15" id="KW-0479">Metal-binding</keyword>
<keyword evidence="18" id="KW-1185">Reference proteome</keyword>
<protein>
    <recommendedName>
        <fullName evidence="5 15">Hypoxanthine phosphoribosyltransferase</fullName>
        <ecNumber evidence="5 15">2.4.2.8</ecNumber>
    </recommendedName>
</protein>
<dbReference type="EMBL" id="JABFJV010000060">
    <property type="protein sequence ID" value="NOK34142.1"/>
    <property type="molecule type" value="Genomic_DNA"/>
</dbReference>
<evidence type="ECO:0000256" key="13">
    <source>
        <dbReference type="ARBA" id="ARBA00048811"/>
    </source>
</evidence>
<keyword evidence="6 15" id="KW-0963">Cytoplasm</keyword>
<comment type="caution">
    <text evidence="17">The sequence shown here is derived from an EMBL/GenBank/DDBJ whole genome shotgun (WGS) entry which is preliminary data.</text>
</comment>
<evidence type="ECO:0000259" key="16">
    <source>
        <dbReference type="Pfam" id="PF00156"/>
    </source>
</evidence>
<evidence type="ECO:0000256" key="15">
    <source>
        <dbReference type="RuleBase" id="RU364099"/>
    </source>
</evidence>
<dbReference type="SUPFAM" id="SSF53271">
    <property type="entry name" value="PRTase-like"/>
    <property type="match status" value="1"/>
</dbReference>
<dbReference type="Gene3D" id="3.40.50.2020">
    <property type="match status" value="1"/>
</dbReference>
<evidence type="ECO:0000256" key="4">
    <source>
        <dbReference type="ARBA" id="ARBA00008391"/>
    </source>
</evidence>
<dbReference type="Pfam" id="PF00156">
    <property type="entry name" value="Pribosyltran"/>
    <property type="match status" value="1"/>
</dbReference>
<dbReference type="InterPro" id="IPR005904">
    <property type="entry name" value="Hxn_phspho_trans"/>
</dbReference>
<organism evidence="17 18">
    <name type="scientific">Corallococcus exercitus</name>
    <dbReference type="NCBI Taxonomy" id="2316736"/>
    <lineage>
        <taxon>Bacteria</taxon>
        <taxon>Pseudomonadati</taxon>
        <taxon>Myxococcota</taxon>
        <taxon>Myxococcia</taxon>
        <taxon>Myxococcales</taxon>
        <taxon>Cystobacterineae</taxon>
        <taxon>Myxococcaceae</taxon>
        <taxon>Corallococcus</taxon>
    </lineage>
</organism>
<name>A0A3A8ICX7_9BACT</name>
<dbReference type="GO" id="GO:0032264">
    <property type="term" value="P:IMP salvage"/>
    <property type="evidence" value="ECO:0007669"/>
    <property type="project" value="UniProtKB-UniPathway"/>
</dbReference>
<dbReference type="GO" id="GO:0004422">
    <property type="term" value="F:hypoxanthine phosphoribosyltransferase activity"/>
    <property type="evidence" value="ECO:0007669"/>
    <property type="project" value="InterPro"/>
</dbReference>
<dbReference type="GO" id="GO:0000166">
    <property type="term" value="F:nucleotide binding"/>
    <property type="evidence" value="ECO:0007669"/>
    <property type="project" value="UniProtKB-KW"/>
</dbReference>
<dbReference type="InterPro" id="IPR029057">
    <property type="entry name" value="PRTase-like"/>
</dbReference>
<dbReference type="NCBIfam" id="TIGR01203">
    <property type="entry name" value="HGPRTase"/>
    <property type="match status" value="1"/>
</dbReference>
<dbReference type="GO" id="GO:0046100">
    <property type="term" value="P:hypoxanthine metabolic process"/>
    <property type="evidence" value="ECO:0007669"/>
    <property type="project" value="TreeGrafter"/>
</dbReference>
<evidence type="ECO:0000256" key="9">
    <source>
        <dbReference type="ARBA" id="ARBA00022723"/>
    </source>
</evidence>
<proteinExistence type="inferred from homology"/>
<evidence type="ECO:0000256" key="2">
    <source>
        <dbReference type="ARBA" id="ARBA00004496"/>
    </source>
</evidence>
<comment type="catalytic activity">
    <reaction evidence="13">
        <text>GMP + diphosphate = guanine + 5-phospho-alpha-D-ribose 1-diphosphate</text>
        <dbReference type="Rhea" id="RHEA:25424"/>
        <dbReference type="ChEBI" id="CHEBI:16235"/>
        <dbReference type="ChEBI" id="CHEBI:33019"/>
        <dbReference type="ChEBI" id="CHEBI:58017"/>
        <dbReference type="ChEBI" id="CHEBI:58115"/>
        <dbReference type="EC" id="2.4.2.8"/>
    </reaction>
    <physiologicalReaction direction="right-to-left" evidence="13">
        <dbReference type="Rhea" id="RHEA:25426"/>
    </physiologicalReaction>
</comment>
<evidence type="ECO:0000256" key="11">
    <source>
        <dbReference type="ARBA" id="ARBA00022741"/>
    </source>
</evidence>
<comment type="pathway">
    <text evidence="3 15">Purine metabolism; IMP biosynthesis via salvage pathway; IMP from hypoxanthine: step 1/1.</text>
</comment>
<comment type="cofactor">
    <cofactor evidence="1 15">
        <name>Mg(2+)</name>
        <dbReference type="ChEBI" id="CHEBI:18420"/>
    </cofactor>
</comment>
<evidence type="ECO:0000256" key="10">
    <source>
        <dbReference type="ARBA" id="ARBA00022726"/>
    </source>
</evidence>
<dbReference type="OrthoDB" id="9802824at2"/>
<dbReference type="InterPro" id="IPR000836">
    <property type="entry name" value="PRTase_dom"/>
</dbReference>
<dbReference type="PANTHER" id="PTHR43340:SF1">
    <property type="entry name" value="HYPOXANTHINE PHOSPHORIBOSYLTRANSFERASE"/>
    <property type="match status" value="1"/>
</dbReference>
<dbReference type="UniPathway" id="UPA00591">
    <property type="reaction ID" value="UER00648"/>
</dbReference>
<dbReference type="GO" id="GO:0006166">
    <property type="term" value="P:purine ribonucleoside salvage"/>
    <property type="evidence" value="ECO:0007669"/>
    <property type="project" value="UniProtKB-KW"/>
</dbReference>
<dbReference type="FunFam" id="3.40.50.2020:FF:000006">
    <property type="entry name" value="Hypoxanthine phosphoribosyltransferase"/>
    <property type="match status" value="1"/>
</dbReference>
<evidence type="ECO:0000256" key="6">
    <source>
        <dbReference type="ARBA" id="ARBA00022490"/>
    </source>
</evidence>
<evidence type="ECO:0000313" key="18">
    <source>
        <dbReference type="Proteomes" id="UP000563426"/>
    </source>
</evidence>
<dbReference type="EC" id="2.4.2.8" evidence="5 15"/>
<evidence type="ECO:0000256" key="3">
    <source>
        <dbReference type="ARBA" id="ARBA00004669"/>
    </source>
</evidence>
<evidence type="ECO:0000256" key="7">
    <source>
        <dbReference type="ARBA" id="ARBA00022676"/>
    </source>
</evidence>
<evidence type="ECO:0000256" key="8">
    <source>
        <dbReference type="ARBA" id="ARBA00022679"/>
    </source>
</evidence>
<feature type="domain" description="Phosphoribosyltransferase" evidence="16">
    <location>
        <begin position="17"/>
        <end position="162"/>
    </location>
</feature>
<dbReference type="GO" id="GO:0000287">
    <property type="term" value="F:magnesium ion binding"/>
    <property type="evidence" value="ECO:0007669"/>
    <property type="project" value="TreeGrafter"/>
</dbReference>
<keyword evidence="7 15" id="KW-0328">Glycosyltransferase</keyword>
<keyword evidence="8 15" id="KW-0808">Transferase</keyword>
<evidence type="ECO:0000256" key="12">
    <source>
        <dbReference type="ARBA" id="ARBA00022842"/>
    </source>
</evidence>
<dbReference type="Proteomes" id="UP000563426">
    <property type="component" value="Unassembled WGS sequence"/>
</dbReference>
<keyword evidence="10 15" id="KW-0660">Purine salvage</keyword>
<keyword evidence="12 15" id="KW-0460">Magnesium</keyword>
<dbReference type="GO" id="GO:0006178">
    <property type="term" value="P:guanine salvage"/>
    <property type="evidence" value="ECO:0007669"/>
    <property type="project" value="TreeGrafter"/>
</dbReference>
<dbReference type="GO" id="GO:0005829">
    <property type="term" value="C:cytosol"/>
    <property type="evidence" value="ECO:0007669"/>
    <property type="project" value="TreeGrafter"/>
</dbReference>
<evidence type="ECO:0000313" key="17">
    <source>
        <dbReference type="EMBL" id="NOK34142.1"/>
    </source>
</evidence>
<dbReference type="CDD" id="cd06223">
    <property type="entry name" value="PRTases_typeI"/>
    <property type="match status" value="1"/>
</dbReference>
<comment type="catalytic activity">
    <reaction evidence="14">
        <text>IMP + diphosphate = hypoxanthine + 5-phospho-alpha-D-ribose 1-diphosphate</text>
        <dbReference type="Rhea" id="RHEA:17973"/>
        <dbReference type="ChEBI" id="CHEBI:17368"/>
        <dbReference type="ChEBI" id="CHEBI:33019"/>
        <dbReference type="ChEBI" id="CHEBI:58017"/>
        <dbReference type="ChEBI" id="CHEBI:58053"/>
        <dbReference type="EC" id="2.4.2.8"/>
    </reaction>
    <physiologicalReaction direction="right-to-left" evidence="14">
        <dbReference type="Rhea" id="RHEA:17975"/>
    </physiologicalReaction>
</comment>
<dbReference type="AlphaFoldDB" id="A0A3A8ICX7"/>
<sequence>MTTFHEKDVGVLISEEAVQARVKELGAQITRDYQGKELTLICVLKGSAFFAIDLARAIDLPLTLEFLGVASYHGGTESTGEVRITTDVSKPMAGKHLLIIEDIIDTGLTMSFLLENLQARHPASVKICSLLEKPARAKTKVNIDYKGFVIEDKFVVGYGLDYGEKYRNLPFIGIWKHA</sequence>
<dbReference type="RefSeq" id="WP_120524753.1">
    <property type="nucleotide sequence ID" value="NZ_JABFJV010000060.1"/>
</dbReference>
<evidence type="ECO:0000256" key="14">
    <source>
        <dbReference type="ARBA" id="ARBA00049402"/>
    </source>
</evidence>
<dbReference type="GO" id="GO:0052657">
    <property type="term" value="F:guanine phosphoribosyltransferase activity"/>
    <property type="evidence" value="ECO:0007669"/>
    <property type="project" value="UniProtKB-ARBA"/>
</dbReference>